<dbReference type="AlphaFoldDB" id="A0AAV2PQC5"/>
<feature type="compositionally biased region" description="Polar residues" evidence="1">
    <location>
        <begin position="85"/>
        <end position="103"/>
    </location>
</feature>
<reference evidence="2 3" key="1">
    <citation type="submission" date="2024-05" db="EMBL/GenBank/DDBJ databases">
        <authorList>
            <person name="Wallberg A."/>
        </authorList>
    </citation>
    <scope>NUCLEOTIDE SEQUENCE [LARGE SCALE GENOMIC DNA]</scope>
</reference>
<evidence type="ECO:0000256" key="1">
    <source>
        <dbReference type="SAM" id="MobiDB-lite"/>
    </source>
</evidence>
<sequence length="160" mass="17668">SPEGSKINIECPIFDLSREGCKKESITINERGRKKKNYCKRRRPPYTGKSNRVTVTHRRNKDTKNVQTKGYICRAFVITEDPATVDTTNNPTSMGPTVTQGPGNSPPATPSTSENTMVTTVNPFITTPQQTGGPITWFTPITTTAETVITWITLAPILKK</sequence>
<keyword evidence="3" id="KW-1185">Reference proteome</keyword>
<protein>
    <submittedName>
        <fullName evidence="2">Uncharacterized protein</fullName>
    </submittedName>
</protein>
<name>A0AAV2PQC5_MEGNR</name>
<evidence type="ECO:0000313" key="3">
    <source>
        <dbReference type="Proteomes" id="UP001497623"/>
    </source>
</evidence>
<dbReference type="Gene3D" id="2.60.120.290">
    <property type="entry name" value="Spermadhesin, CUB domain"/>
    <property type="match status" value="1"/>
</dbReference>
<proteinExistence type="predicted"/>
<accession>A0AAV2PQC5</accession>
<feature type="region of interest" description="Disordered" evidence="1">
    <location>
        <begin position="84"/>
        <end position="113"/>
    </location>
</feature>
<evidence type="ECO:0000313" key="2">
    <source>
        <dbReference type="EMBL" id="CAL4063465.1"/>
    </source>
</evidence>
<gene>
    <name evidence="2" type="ORF">MNOR_LOCUS3365</name>
</gene>
<comment type="caution">
    <text evidence="2">The sequence shown here is derived from an EMBL/GenBank/DDBJ whole genome shotgun (WGS) entry which is preliminary data.</text>
</comment>
<dbReference type="EMBL" id="CAXKWB010001145">
    <property type="protein sequence ID" value="CAL4063465.1"/>
    <property type="molecule type" value="Genomic_DNA"/>
</dbReference>
<organism evidence="2 3">
    <name type="scientific">Meganyctiphanes norvegica</name>
    <name type="common">Northern krill</name>
    <name type="synonym">Thysanopoda norvegica</name>
    <dbReference type="NCBI Taxonomy" id="48144"/>
    <lineage>
        <taxon>Eukaryota</taxon>
        <taxon>Metazoa</taxon>
        <taxon>Ecdysozoa</taxon>
        <taxon>Arthropoda</taxon>
        <taxon>Crustacea</taxon>
        <taxon>Multicrustacea</taxon>
        <taxon>Malacostraca</taxon>
        <taxon>Eumalacostraca</taxon>
        <taxon>Eucarida</taxon>
        <taxon>Euphausiacea</taxon>
        <taxon>Euphausiidae</taxon>
        <taxon>Meganyctiphanes</taxon>
    </lineage>
</organism>
<feature type="non-terminal residue" evidence="2">
    <location>
        <position position="1"/>
    </location>
</feature>
<dbReference type="Proteomes" id="UP001497623">
    <property type="component" value="Unassembled WGS sequence"/>
</dbReference>
<dbReference type="InterPro" id="IPR035914">
    <property type="entry name" value="Sperma_CUB_dom_sf"/>
</dbReference>